<dbReference type="Gene3D" id="3.40.630.30">
    <property type="match status" value="1"/>
</dbReference>
<evidence type="ECO:0000256" key="1">
    <source>
        <dbReference type="ARBA" id="ARBA00022679"/>
    </source>
</evidence>
<protein>
    <submittedName>
        <fullName evidence="4">Ribosomal protein S18 acetylase RimI-like enzyme</fullName>
    </submittedName>
</protein>
<name>A0A3E0ICZ0_9FLAO</name>
<dbReference type="GO" id="GO:0005840">
    <property type="term" value="C:ribosome"/>
    <property type="evidence" value="ECO:0007669"/>
    <property type="project" value="UniProtKB-KW"/>
</dbReference>
<keyword evidence="2" id="KW-0012">Acyltransferase</keyword>
<keyword evidence="4" id="KW-0687">Ribonucleoprotein</keyword>
<dbReference type="PANTHER" id="PTHR43877">
    <property type="entry name" value="AMINOALKYLPHOSPHONATE N-ACETYLTRANSFERASE-RELATED-RELATED"/>
    <property type="match status" value="1"/>
</dbReference>
<evidence type="ECO:0000256" key="2">
    <source>
        <dbReference type="ARBA" id="ARBA00023315"/>
    </source>
</evidence>
<proteinExistence type="predicted"/>
<dbReference type="GO" id="GO:0016747">
    <property type="term" value="F:acyltransferase activity, transferring groups other than amino-acyl groups"/>
    <property type="evidence" value="ECO:0007669"/>
    <property type="project" value="InterPro"/>
</dbReference>
<evidence type="ECO:0000259" key="3">
    <source>
        <dbReference type="PROSITE" id="PS51186"/>
    </source>
</evidence>
<evidence type="ECO:0000313" key="5">
    <source>
        <dbReference type="Proteomes" id="UP000256884"/>
    </source>
</evidence>
<reference evidence="4 5" key="1">
    <citation type="submission" date="2018-08" db="EMBL/GenBank/DDBJ databases">
        <title>Genomic Encyclopedia of Type Strains, Phase IV (KMG-IV): sequencing the most valuable type-strain genomes for metagenomic binning, comparative biology and taxonomic classification.</title>
        <authorList>
            <person name="Goeker M."/>
        </authorList>
    </citation>
    <scope>NUCLEOTIDE SEQUENCE [LARGE SCALE GENOMIC DNA]</scope>
    <source>
        <strain evidence="4 5">DSM 18841</strain>
    </source>
</reference>
<dbReference type="InterPro" id="IPR016181">
    <property type="entry name" value="Acyl_CoA_acyltransferase"/>
</dbReference>
<organism evidence="4 5">
    <name type="scientific">Tenacibaculum gallaicum</name>
    <dbReference type="NCBI Taxonomy" id="561505"/>
    <lineage>
        <taxon>Bacteria</taxon>
        <taxon>Pseudomonadati</taxon>
        <taxon>Bacteroidota</taxon>
        <taxon>Flavobacteriia</taxon>
        <taxon>Flavobacteriales</taxon>
        <taxon>Flavobacteriaceae</taxon>
        <taxon>Tenacibaculum</taxon>
    </lineage>
</organism>
<accession>A0A3E0ICZ0</accession>
<dbReference type="Pfam" id="PF00583">
    <property type="entry name" value="Acetyltransf_1"/>
    <property type="match status" value="1"/>
</dbReference>
<keyword evidence="1" id="KW-0808">Transferase</keyword>
<comment type="caution">
    <text evidence="4">The sequence shown here is derived from an EMBL/GenBank/DDBJ whole genome shotgun (WGS) entry which is preliminary data.</text>
</comment>
<evidence type="ECO:0000313" key="4">
    <source>
        <dbReference type="EMBL" id="REH56511.1"/>
    </source>
</evidence>
<dbReference type="OrthoDB" id="1450704at2"/>
<dbReference type="InterPro" id="IPR000182">
    <property type="entry name" value="GNAT_dom"/>
</dbReference>
<dbReference type="SUPFAM" id="SSF55729">
    <property type="entry name" value="Acyl-CoA N-acyltransferases (Nat)"/>
    <property type="match status" value="1"/>
</dbReference>
<dbReference type="Proteomes" id="UP000256884">
    <property type="component" value="Unassembled WGS sequence"/>
</dbReference>
<keyword evidence="4" id="KW-0689">Ribosomal protein</keyword>
<dbReference type="PANTHER" id="PTHR43877:SF2">
    <property type="entry name" value="AMINOALKYLPHOSPHONATE N-ACETYLTRANSFERASE-RELATED"/>
    <property type="match status" value="1"/>
</dbReference>
<sequence>MDKVTVRQASLEDLDILLNFEQGVIEAERPFDSLLKEGKISYYNLEEMILSKNVHLIVAAAKGEIVGSGYVKIEKSKSYHIHELNGYIGFIYVKPNFRGKKISALILESLKNWAKSKEIQELRLDVYSDNLAAIKTYERFGFNKSLINMKMEI</sequence>
<dbReference type="PROSITE" id="PS51186">
    <property type="entry name" value="GNAT"/>
    <property type="match status" value="1"/>
</dbReference>
<keyword evidence="5" id="KW-1185">Reference proteome</keyword>
<dbReference type="EMBL" id="QUNS01000001">
    <property type="protein sequence ID" value="REH56511.1"/>
    <property type="molecule type" value="Genomic_DNA"/>
</dbReference>
<dbReference type="CDD" id="cd04301">
    <property type="entry name" value="NAT_SF"/>
    <property type="match status" value="1"/>
</dbReference>
<dbReference type="InterPro" id="IPR050832">
    <property type="entry name" value="Bact_Acetyltransf"/>
</dbReference>
<dbReference type="AlphaFoldDB" id="A0A3E0ICZ0"/>
<gene>
    <name evidence="4" type="ORF">C7448_101551</name>
</gene>
<feature type="domain" description="N-acetyltransferase" evidence="3">
    <location>
        <begin position="4"/>
        <end position="153"/>
    </location>
</feature>